<name>A0ABN6WU12_9BACT</name>
<accession>A0ABN6WU12</accession>
<keyword evidence="3" id="KW-1185">Reference proteome</keyword>
<dbReference type="Pfam" id="PF00403">
    <property type="entry name" value="HMA"/>
    <property type="match status" value="1"/>
</dbReference>
<dbReference type="PROSITE" id="PS50846">
    <property type="entry name" value="HMA_2"/>
    <property type="match status" value="1"/>
</dbReference>
<proteinExistence type="predicted"/>
<reference evidence="2 3" key="1">
    <citation type="submission" date="2023-03" db="EMBL/GenBank/DDBJ databases">
        <title>Description of Hydrogenimonas sp. ISO32.</title>
        <authorList>
            <person name="Mino S."/>
            <person name="Fukazawa S."/>
            <person name="Sawabe T."/>
        </authorList>
    </citation>
    <scope>NUCLEOTIDE SEQUENCE [LARGE SCALE GENOMIC DNA]</scope>
    <source>
        <strain evidence="2 3">ISO32</strain>
    </source>
</reference>
<evidence type="ECO:0000313" key="2">
    <source>
        <dbReference type="EMBL" id="BDY12165.1"/>
    </source>
</evidence>
<dbReference type="SUPFAM" id="SSF55008">
    <property type="entry name" value="HMA, heavy metal-associated domain"/>
    <property type="match status" value="1"/>
</dbReference>
<gene>
    <name evidence="2" type="ORF">HCR_04770</name>
</gene>
<dbReference type="CDD" id="cd00371">
    <property type="entry name" value="HMA"/>
    <property type="match status" value="1"/>
</dbReference>
<organism evidence="2 3">
    <name type="scientific">Hydrogenimonas cancrithermarum</name>
    <dbReference type="NCBI Taxonomy" id="2993563"/>
    <lineage>
        <taxon>Bacteria</taxon>
        <taxon>Pseudomonadati</taxon>
        <taxon>Campylobacterota</taxon>
        <taxon>Epsilonproteobacteria</taxon>
        <taxon>Campylobacterales</taxon>
        <taxon>Hydrogenimonadaceae</taxon>
        <taxon>Hydrogenimonas</taxon>
    </lineage>
</organism>
<dbReference type="Gene3D" id="3.30.70.100">
    <property type="match status" value="1"/>
</dbReference>
<sequence length="99" mass="11033">MKKTYDVANIRCEGCVNTIVKALFEHFGNSVEVDLSVVPRKVTVEIKGESDEEFFISTLRKLGYPLIDDEISSIEGAVMKGKSFVSCAIGKFNPTKEKR</sequence>
<feature type="domain" description="HMA" evidence="1">
    <location>
        <begin position="1"/>
        <end position="67"/>
    </location>
</feature>
<evidence type="ECO:0000259" key="1">
    <source>
        <dbReference type="PROSITE" id="PS50846"/>
    </source>
</evidence>
<protein>
    <recommendedName>
        <fullName evidence="1">HMA domain-containing protein</fullName>
    </recommendedName>
</protein>
<dbReference type="InterPro" id="IPR006121">
    <property type="entry name" value="HMA_dom"/>
</dbReference>
<dbReference type="EMBL" id="AP027370">
    <property type="protein sequence ID" value="BDY12165.1"/>
    <property type="molecule type" value="Genomic_DNA"/>
</dbReference>
<dbReference type="InterPro" id="IPR036163">
    <property type="entry name" value="HMA_dom_sf"/>
</dbReference>
<dbReference type="RefSeq" id="WP_286337368.1">
    <property type="nucleotide sequence ID" value="NZ_AP027370.1"/>
</dbReference>
<dbReference type="Proteomes" id="UP001321445">
    <property type="component" value="Chromosome"/>
</dbReference>
<evidence type="ECO:0000313" key="3">
    <source>
        <dbReference type="Proteomes" id="UP001321445"/>
    </source>
</evidence>